<dbReference type="PANTHER" id="PTHR33279">
    <property type="entry name" value="SULFUR CARRIER PROTEIN YEDF-RELATED"/>
    <property type="match status" value="1"/>
</dbReference>
<comment type="similarity">
    <text evidence="1">Belongs to the sulfur carrier protein TusA family.</text>
</comment>
<name>A0ABT9DC73_9CELL</name>
<evidence type="ECO:0000313" key="4">
    <source>
        <dbReference type="Proteomes" id="UP001232536"/>
    </source>
</evidence>
<evidence type="ECO:0000259" key="2">
    <source>
        <dbReference type="Pfam" id="PF01206"/>
    </source>
</evidence>
<dbReference type="CDD" id="cd00291">
    <property type="entry name" value="SirA_YedF_YeeD"/>
    <property type="match status" value="1"/>
</dbReference>
<dbReference type="RefSeq" id="WP_304602166.1">
    <property type="nucleotide sequence ID" value="NZ_JAUQYO010000001.1"/>
</dbReference>
<dbReference type="Gene3D" id="3.30.110.40">
    <property type="entry name" value="TusA-like domain"/>
    <property type="match status" value="1"/>
</dbReference>
<dbReference type="InterPro" id="IPR001455">
    <property type="entry name" value="TusA-like"/>
</dbReference>
<proteinExistence type="inferred from homology"/>
<comment type="caution">
    <text evidence="3">The sequence shown here is derived from an EMBL/GenBank/DDBJ whole genome shotgun (WGS) entry which is preliminary data.</text>
</comment>
<dbReference type="Pfam" id="PF01206">
    <property type="entry name" value="TusA"/>
    <property type="match status" value="1"/>
</dbReference>
<protein>
    <submittedName>
        <fullName evidence="3">Sulfurtransferase TusA family protein</fullName>
    </submittedName>
</protein>
<dbReference type="Proteomes" id="UP001232536">
    <property type="component" value="Unassembled WGS sequence"/>
</dbReference>
<dbReference type="InterPro" id="IPR036868">
    <property type="entry name" value="TusA-like_sf"/>
</dbReference>
<organism evidence="3 4">
    <name type="scientific">Actinotalea lenta</name>
    <dbReference type="NCBI Taxonomy" id="3064654"/>
    <lineage>
        <taxon>Bacteria</taxon>
        <taxon>Bacillati</taxon>
        <taxon>Actinomycetota</taxon>
        <taxon>Actinomycetes</taxon>
        <taxon>Micrococcales</taxon>
        <taxon>Cellulomonadaceae</taxon>
        <taxon>Actinotalea</taxon>
    </lineage>
</organism>
<dbReference type="PANTHER" id="PTHR33279:SF2">
    <property type="entry name" value="SULFUR CARRIER PROTEIN TUSA"/>
    <property type="match status" value="1"/>
</dbReference>
<accession>A0ABT9DC73</accession>
<evidence type="ECO:0000313" key="3">
    <source>
        <dbReference type="EMBL" id="MDO8108467.1"/>
    </source>
</evidence>
<gene>
    <name evidence="3" type="ORF">Q6348_14815</name>
</gene>
<feature type="domain" description="UPF0033" evidence="2">
    <location>
        <begin position="16"/>
        <end position="84"/>
    </location>
</feature>
<dbReference type="SUPFAM" id="SSF64307">
    <property type="entry name" value="SirA-like"/>
    <property type="match status" value="1"/>
</dbReference>
<reference evidence="3 4" key="1">
    <citation type="submission" date="2023-07" db="EMBL/GenBank/DDBJ databases">
        <title>Description of novel actinomycetes strains, isolated from tidal flat sediment.</title>
        <authorList>
            <person name="Lu C."/>
        </authorList>
    </citation>
    <scope>NUCLEOTIDE SEQUENCE [LARGE SCALE GENOMIC DNA]</scope>
    <source>
        <strain evidence="3 4">SYSU T00b441</strain>
    </source>
</reference>
<dbReference type="EMBL" id="JAUQYP010000002">
    <property type="protein sequence ID" value="MDO8108467.1"/>
    <property type="molecule type" value="Genomic_DNA"/>
</dbReference>
<evidence type="ECO:0000256" key="1">
    <source>
        <dbReference type="ARBA" id="ARBA00008984"/>
    </source>
</evidence>
<sequence length="86" mass="9407">MAARASRLKALECVAVVDTRGRRRPGPVLAVKRSIPQAPRGGVLEVLATDRSTLAELPSWTAKVGHEYLGAFEDDGDLHLFVRRLD</sequence>
<keyword evidence="4" id="KW-1185">Reference proteome</keyword>